<evidence type="ECO:0000256" key="1">
    <source>
        <dbReference type="ARBA" id="ARBA00009998"/>
    </source>
</evidence>
<dbReference type="Gene3D" id="1.10.287.1040">
    <property type="entry name" value="Exonuclease VII, small subunit"/>
    <property type="match status" value="1"/>
</dbReference>
<reference evidence="7" key="1">
    <citation type="journal article" date="2021" name="PeerJ">
        <title>Extensive microbial diversity within the chicken gut microbiome revealed by metagenomics and culture.</title>
        <authorList>
            <person name="Gilroy R."/>
            <person name="Ravi A."/>
            <person name="Getino M."/>
            <person name="Pursley I."/>
            <person name="Horton D.L."/>
            <person name="Alikhan N.F."/>
            <person name="Baker D."/>
            <person name="Gharbi K."/>
            <person name="Hall N."/>
            <person name="Watson M."/>
            <person name="Adriaenssens E.M."/>
            <person name="Foster-Nyarko E."/>
            <person name="Jarju S."/>
            <person name="Secka A."/>
            <person name="Antonio M."/>
            <person name="Oren A."/>
            <person name="Chaudhuri R.R."/>
            <person name="La Ragione R."/>
            <person name="Hildebrand F."/>
            <person name="Pallen M.J."/>
        </authorList>
    </citation>
    <scope>NUCLEOTIDE SEQUENCE</scope>
    <source>
        <strain evidence="7">MalCec1-1739</strain>
    </source>
</reference>
<accession>A0A9D2UI03</accession>
<evidence type="ECO:0000256" key="2">
    <source>
        <dbReference type="ARBA" id="ARBA00022490"/>
    </source>
</evidence>
<dbReference type="GO" id="GO:0006308">
    <property type="term" value="P:DNA catabolic process"/>
    <property type="evidence" value="ECO:0007669"/>
    <property type="project" value="UniProtKB-UniRule"/>
</dbReference>
<comment type="caution">
    <text evidence="7">The sequence shown here is derived from an EMBL/GenBank/DDBJ whole genome shotgun (WGS) entry which is preliminary data.</text>
</comment>
<organism evidence="7 8">
    <name type="scientific">Candidatus Avibacteroides avistercoris</name>
    <dbReference type="NCBI Taxonomy" id="2840690"/>
    <lineage>
        <taxon>Bacteria</taxon>
        <taxon>Pseudomonadati</taxon>
        <taxon>Bacteroidota</taxon>
        <taxon>Bacteroidia</taxon>
        <taxon>Bacteroidales</taxon>
        <taxon>Bacteroidaceae</taxon>
        <taxon>Bacteroidaceae incertae sedis</taxon>
        <taxon>Candidatus Avibacteroides</taxon>
    </lineage>
</organism>
<dbReference type="GO" id="GO:0009318">
    <property type="term" value="C:exodeoxyribonuclease VII complex"/>
    <property type="evidence" value="ECO:0007669"/>
    <property type="project" value="UniProtKB-UniRule"/>
</dbReference>
<evidence type="ECO:0000313" key="8">
    <source>
        <dbReference type="Proteomes" id="UP000787625"/>
    </source>
</evidence>
<reference evidence="7" key="2">
    <citation type="submission" date="2021-04" db="EMBL/GenBank/DDBJ databases">
        <authorList>
            <person name="Gilroy R."/>
        </authorList>
    </citation>
    <scope>NUCLEOTIDE SEQUENCE</scope>
    <source>
        <strain evidence="7">MalCec1-1739</strain>
    </source>
</reference>
<dbReference type="Pfam" id="PF02609">
    <property type="entry name" value="Exonuc_VII_S"/>
    <property type="match status" value="1"/>
</dbReference>
<gene>
    <name evidence="7" type="primary">xseB</name>
    <name evidence="7" type="ORF">IAA93_03600</name>
</gene>
<keyword evidence="4 7" id="KW-0378">Hydrolase</keyword>
<dbReference type="AlphaFoldDB" id="A0A9D2UI03"/>
<dbReference type="NCBIfam" id="TIGR01280">
    <property type="entry name" value="xseB"/>
    <property type="match status" value="1"/>
</dbReference>
<evidence type="ECO:0000256" key="6">
    <source>
        <dbReference type="NCBIfam" id="TIGR01280"/>
    </source>
</evidence>
<keyword evidence="5" id="KW-0269">Exonuclease</keyword>
<dbReference type="EC" id="3.1.11.6" evidence="6"/>
<evidence type="ECO:0000256" key="3">
    <source>
        <dbReference type="ARBA" id="ARBA00022722"/>
    </source>
</evidence>
<comment type="similarity">
    <text evidence="1">Belongs to the XseB family.</text>
</comment>
<dbReference type="InterPro" id="IPR037004">
    <property type="entry name" value="Exonuc_VII_ssu_sf"/>
</dbReference>
<dbReference type="GO" id="GO:0008855">
    <property type="term" value="F:exodeoxyribonuclease VII activity"/>
    <property type="evidence" value="ECO:0007669"/>
    <property type="project" value="UniProtKB-UniRule"/>
</dbReference>
<protein>
    <recommendedName>
        <fullName evidence="6">Exodeoxyribonuclease VII small subunit</fullName>
        <ecNumber evidence="6">3.1.11.6</ecNumber>
    </recommendedName>
</protein>
<sequence length="71" mass="8121">MATRKITYGAAMKRLEEIMDGIENNRFDIDELVPVLKEAKELIAYCNDKLYKVDKEIAGIISSKDDNVSRQ</sequence>
<dbReference type="SUPFAM" id="SSF116842">
    <property type="entry name" value="XseB-like"/>
    <property type="match status" value="1"/>
</dbReference>
<keyword evidence="2" id="KW-0963">Cytoplasm</keyword>
<evidence type="ECO:0000256" key="4">
    <source>
        <dbReference type="ARBA" id="ARBA00022801"/>
    </source>
</evidence>
<evidence type="ECO:0000313" key="7">
    <source>
        <dbReference type="EMBL" id="HJD52798.1"/>
    </source>
</evidence>
<dbReference type="InterPro" id="IPR003761">
    <property type="entry name" value="Exonuc_VII_S"/>
</dbReference>
<name>A0A9D2UI03_9BACT</name>
<dbReference type="EMBL" id="DWUP01000073">
    <property type="protein sequence ID" value="HJD52798.1"/>
    <property type="molecule type" value="Genomic_DNA"/>
</dbReference>
<proteinExistence type="inferred from homology"/>
<keyword evidence="3" id="KW-0540">Nuclease</keyword>
<evidence type="ECO:0000256" key="5">
    <source>
        <dbReference type="ARBA" id="ARBA00022839"/>
    </source>
</evidence>
<dbReference type="Proteomes" id="UP000787625">
    <property type="component" value="Unassembled WGS sequence"/>
</dbReference>